<reference evidence="1 3" key="1">
    <citation type="submission" date="2016-06" db="EMBL/GenBank/DDBJ databases">
        <title>Bacterial characters and pathogenicity of Xenorhabdus hominickii from an entomopathogenic nematode, Steinernema monticolum.</title>
        <authorList>
            <person name="Park Y."/>
            <person name="Kim Y."/>
        </authorList>
    </citation>
    <scope>NUCLEOTIDE SEQUENCE [LARGE SCALE GENOMIC DNA]</scope>
    <source>
        <strain evidence="1 3">ANU1</strain>
    </source>
</reference>
<proteinExistence type="predicted"/>
<dbReference type="EMBL" id="NJAI01000001">
    <property type="protein sequence ID" value="PHM58222.1"/>
    <property type="molecule type" value="Genomic_DNA"/>
</dbReference>
<keyword evidence="3" id="KW-1185">Reference proteome</keyword>
<sequence>MTVYKYDLVLESEELVQPCDELDLLVYLHRARRPLPYEKHIDTSAMTDVILEMNRQDEKWGANRNLSPFVWQTILSEEVGEFAQAILHDEYGGSHAGTARTEMVQVAAVALQIIEMYDRLEQEKQKNTRCDCIGKRVRNFFKA</sequence>
<accession>A0A2G0QG75</accession>
<dbReference type="Proteomes" id="UP000225433">
    <property type="component" value="Unassembled WGS sequence"/>
</dbReference>
<dbReference type="EMBL" id="CP016176">
    <property type="protein sequence ID" value="AOM42222.1"/>
    <property type="molecule type" value="Genomic_DNA"/>
</dbReference>
<evidence type="ECO:0000313" key="4">
    <source>
        <dbReference type="Proteomes" id="UP000225433"/>
    </source>
</evidence>
<name>A0A2G0QG75_XENHO</name>
<dbReference type="RefSeq" id="WP_069317860.1">
    <property type="nucleotide sequence ID" value="NZ_CAWNQJ010000001.1"/>
</dbReference>
<organism evidence="2 4">
    <name type="scientific">Xenorhabdus hominickii</name>
    <dbReference type="NCBI Taxonomy" id="351679"/>
    <lineage>
        <taxon>Bacteria</taxon>
        <taxon>Pseudomonadati</taxon>
        <taxon>Pseudomonadota</taxon>
        <taxon>Gammaproteobacteria</taxon>
        <taxon>Enterobacterales</taxon>
        <taxon>Morganellaceae</taxon>
        <taxon>Xenorhabdus</taxon>
    </lineage>
</organism>
<dbReference type="KEGG" id="xho:A9255_17665"/>
<evidence type="ECO:0000313" key="1">
    <source>
        <dbReference type="EMBL" id="AOM42222.1"/>
    </source>
</evidence>
<dbReference type="Proteomes" id="UP000094600">
    <property type="component" value="Chromosome"/>
</dbReference>
<evidence type="ECO:0000313" key="3">
    <source>
        <dbReference type="Proteomes" id="UP000094600"/>
    </source>
</evidence>
<dbReference type="InterPro" id="IPR044548">
    <property type="entry name" value="AF0060_NTP-PPase_MazG-like"/>
</dbReference>
<dbReference type="STRING" id="351679.A9255_17665"/>
<dbReference type="CDD" id="cd11533">
    <property type="entry name" value="NTP-PPase_Af0060_like"/>
    <property type="match status" value="1"/>
</dbReference>
<evidence type="ECO:0000313" key="2">
    <source>
        <dbReference type="EMBL" id="PHM58222.1"/>
    </source>
</evidence>
<reference evidence="2 4" key="2">
    <citation type="journal article" date="2017" name="Nat. Microbiol.">
        <title>Natural product diversity associated with the nematode symbionts Photorhabdus and Xenorhabdus.</title>
        <authorList>
            <person name="Tobias N.J."/>
            <person name="Wolff H."/>
            <person name="Djahanschiri B."/>
            <person name="Grundmann F."/>
            <person name="Kronenwerth M."/>
            <person name="Shi Y.M."/>
            <person name="Simonyi S."/>
            <person name="Grun P."/>
            <person name="Shapiro-Ilan D."/>
            <person name="Pidot S.J."/>
            <person name="Stinear T.P."/>
            <person name="Ebersberger I."/>
            <person name="Bode H.B."/>
        </authorList>
    </citation>
    <scope>NUCLEOTIDE SEQUENCE [LARGE SCALE GENOMIC DNA]</scope>
    <source>
        <strain evidence="2 4">DSM 17903</strain>
    </source>
</reference>
<gene>
    <name evidence="1" type="ORF">A9255_17665</name>
    <name evidence="2" type="ORF">Xhom_01235</name>
</gene>
<dbReference type="AlphaFoldDB" id="A0A2G0QG75"/>
<protein>
    <submittedName>
        <fullName evidence="2">Uncharacterized protein</fullName>
    </submittedName>
</protein>